<feature type="transmembrane region" description="Helical" evidence="1">
    <location>
        <begin position="147"/>
        <end position="168"/>
    </location>
</feature>
<proteinExistence type="predicted"/>
<evidence type="ECO:0000256" key="1">
    <source>
        <dbReference type="SAM" id="Phobius"/>
    </source>
</evidence>
<evidence type="ECO:0000313" key="2">
    <source>
        <dbReference type="EMBL" id="SVA04778.1"/>
    </source>
</evidence>
<organism evidence="2">
    <name type="scientific">marine metagenome</name>
    <dbReference type="NCBI Taxonomy" id="408172"/>
    <lineage>
        <taxon>unclassified sequences</taxon>
        <taxon>metagenomes</taxon>
        <taxon>ecological metagenomes</taxon>
    </lineage>
</organism>
<keyword evidence="1" id="KW-0472">Membrane</keyword>
<feature type="transmembrane region" description="Helical" evidence="1">
    <location>
        <begin position="42"/>
        <end position="63"/>
    </location>
</feature>
<feature type="transmembrane region" description="Helical" evidence="1">
    <location>
        <begin position="83"/>
        <end position="102"/>
    </location>
</feature>
<keyword evidence="1" id="KW-0812">Transmembrane</keyword>
<accession>A0A381SNA0</accession>
<protein>
    <submittedName>
        <fullName evidence="2">Uncharacterized protein</fullName>
    </submittedName>
</protein>
<name>A0A381SNA0_9ZZZZ</name>
<dbReference type="EMBL" id="UINC01003263">
    <property type="protein sequence ID" value="SVA04778.1"/>
    <property type="molecule type" value="Genomic_DNA"/>
</dbReference>
<sequence>MIKIPVKTAIWVLPVHLYALLVPLALIPVINKNRSLLEESIFNVELLFLAIGILIIGSLFEIIQNHIDHWYVTAETASGNGFSTIDGLFTFSILIGQALILLSLVGQNVWVKIIAIFFMIVTPILYIKRRYVFLPTSIIGTLNTVVAYFIFGNWVIFMQLVMVAFTVFFFEKLLKTNNQFYHGLTTFCASSGIWFLVIAINNPINLY</sequence>
<feature type="transmembrane region" description="Helical" evidence="1">
    <location>
        <begin position="180"/>
        <end position="200"/>
    </location>
</feature>
<gene>
    <name evidence="2" type="ORF">METZ01_LOCUS57632</name>
</gene>
<feature type="transmembrane region" description="Helical" evidence="1">
    <location>
        <begin position="12"/>
        <end position="30"/>
    </location>
</feature>
<reference evidence="2" key="1">
    <citation type="submission" date="2018-05" db="EMBL/GenBank/DDBJ databases">
        <authorList>
            <person name="Lanie J.A."/>
            <person name="Ng W.-L."/>
            <person name="Kazmierczak K.M."/>
            <person name="Andrzejewski T.M."/>
            <person name="Davidsen T.M."/>
            <person name="Wayne K.J."/>
            <person name="Tettelin H."/>
            <person name="Glass J.I."/>
            <person name="Rusch D."/>
            <person name="Podicherti R."/>
            <person name="Tsui H.-C.T."/>
            <person name="Winkler M.E."/>
        </authorList>
    </citation>
    <scope>NUCLEOTIDE SEQUENCE</scope>
</reference>
<keyword evidence="1" id="KW-1133">Transmembrane helix</keyword>
<feature type="transmembrane region" description="Helical" evidence="1">
    <location>
        <begin position="109"/>
        <end position="127"/>
    </location>
</feature>
<dbReference type="AlphaFoldDB" id="A0A381SNA0"/>